<keyword evidence="3 7" id="KW-0812">Transmembrane</keyword>
<sequence>MAAVHAPFCKQTVDTPTLFERSVIAITTLDSRLPSLTTYPRSNLNMPSSAGSSTSATGSAYKPMSYTHLAWSIGHLVVLLSTLWNTLGVLFLQSRPKAYSLAYGGAILSWSIVVYKSLGTPTLSKAYIQRAAMDENVQYLVVALYWFFSKPIFVTLLPFAIFSTFHSLSFIRTSFLPKVPSKKDASGAEQQQQIGVVLSRGIQSWVKQNYETAMYCVAFIEVLVIQGRVTLGALTFQNSFLHPLFFAHFLRLRYYLSPQTRSAVSVVNQHINHYLDHPSCPAMVKKGTNLARSLIIQYADSIISTTAAPPPGRTGPQTPNSVNSNRTPNSG</sequence>
<evidence type="ECO:0000256" key="7">
    <source>
        <dbReference type="SAM" id="Phobius"/>
    </source>
</evidence>
<evidence type="ECO:0000256" key="2">
    <source>
        <dbReference type="ARBA" id="ARBA00007322"/>
    </source>
</evidence>
<organism evidence="8 9">
    <name type="scientific">Puccinia coronata f. sp. avenae</name>
    <dbReference type="NCBI Taxonomy" id="200324"/>
    <lineage>
        <taxon>Eukaryota</taxon>
        <taxon>Fungi</taxon>
        <taxon>Dikarya</taxon>
        <taxon>Basidiomycota</taxon>
        <taxon>Pucciniomycotina</taxon>
        <taxon>Pucciniomycetes</taxon>
        <taxon>Pucciniales</taxon>
        <taxon>Pucciniaceae</taxon>
        <taxon>Puccinia</taxon>
    </lineage>
</organism>
<feature type="compositionally biased region" description="Polar residues" evidence="6">
    <location>
        <begin position="320"/>
        <end position="331"/>
    </location>
</feature>
<dbReference type="Pfam" id="PF03661">
    <property type="entry name" value="TMEM33_Pom33"/>
    <property type="match status" value="1"/>
</dbReference>
<dbReference type="EMBL" id="PGCI01000290">
    <property type="protein sequence ID" value="PLW30666.1"/>
    <property type="molecule type" value="Genomic_DNA"/>
</dbReference>
<reference evidence="8 9" key="1">
    <citation type="submission" date="2017-11" db="EMBL/GenBank/DDBJ databases">
        <title>De novo assembly and phasing of dikaryotic genomes from two isolates of Puccinia coronata f. sp. avenae, the causal agent of oat crown rust.</title>
        <authorList>
            <person name="Miller M.E."/>
            <person name="Zhang Y."/>
            <person name="Omidvar V."/>
            <person name="Sperschneider J."/>
            <person name="Schwessinger B."/>
            <person name="Raley C."/>
            <person name="Palmer J.M."/>
            <person name="Garnica D."/>
            <person name="Upadhyaya N."/>
            <person name="Rathjen J."/>
            <person name="Taylor J.M."/>
            <person name="Park R.F."/>
            <person name="Dodds P.N."/>
            <person name="Hirsch C.D."/>
            <person name="Kianian S.F."/>
            <person name="Figueroa M."/>
        </authorList>
    </citation>
    <scope>NUCLEOTIDE SEQUENCE [LARGE SCALE GENOMIC DNA]</scope>
    <source>
        <strain evidence="8">12SD80</strain>
    </source>
</reference>
<dbReference type="GO" id="GO:0005783">
    <property type="term" value="C:endoplasmic reticulum"/>
    <property type="evidence" value="ECO:0007669"/>
    <property type="project" value="TreeGrafter"/>
</dbReference>
<dbReference type="GO" id="GO:0071786">
    <property type="term" value="P:endoplasmic reticulum tubular network organization"/>
    <property type="evidence" value="ECO:0007669"/>
    <property type="project" value="TreeGrafter"/>
</dbReference>
<name>A0A2N5TYT3_9BASI</name>
<comment type="subcellular location">
    <subcellularLocation>
        <location evidence="1">Membrane</location>
        <topology evidence="1">Multi-pass membrane protein</topology>
    </subcellularLocation>
</comment>
<dbReference type="InterPro" id="IPR005344">
    <property type="entry name" value="TMEM33/Pom33"/>
</dbReference>
<evidence type="ECO:0008006" key="10">
    <source>
        <dbReference type="Google" id="ProtNLM"/>
    </source>
</evidence>
<proteinExistence type="inferred from homology"/>
<dbReference type="InterPro" id="IPR051645">
    <property type="entry name" value="PER33/POM33_regulator"/>
</dbReference>
<protein>
    <recommendedName>
        <fullName evidence="10">Nucleoporin POM33</fullName>
    </recommendedName>
</protein>
<dbReference type="AlphaFoldDB" id="A0A2N5TYT3"/>
<comment type="caution">
    <text evidence="8">The sequence shown here is derived from an EMBL/GenBank/DDBJ whole genome shotgun (WGS) entry which is preliminary data.</text>
</comment>
<evidence type="ECO:0000313" key="8">
    <source>
        <dbReference type="EMBL" id="PLW30666.1"/>
    </source>
</evidence>
<dbReference type="GO" id="GO:0016020">
    <property type="term" value="C:membrane"/>
    <property type="evidence" value="ECO:0007669"/>
    <property type="project" value="UniProtKB-SubCell"/>
</dbReference>
<feature type="region of interest" description="Disordered" evidence="6">
    <location>
        <begin position="307"/>
        <end position="331"/>
    </location>
</feature>
<dbReference type="GO" id="GO:0061024">
    <property type="term" value="P:membrane organization"/>
    <property type="evidence" value="ECO:0007669"/>
    <property type="project" value="TreeGrafter"/>
</dbReference>
<evidence type="ECO:0000256" key="5">
    <source>
        <dbReference type="ARBA" id="ARBA00023136"/>
    </source>
</evidence>
<dbReference type="PANTHER" id="PTHR12703:SF4">
    <property type="entry name" value="TRANSMEMBRANE PROTEIN 33"/>
    <property type="match status" value="1"/>
</dbReference>
<evidence type="ECO:0000313" key="9">
    <source>
        <dbReference type="Proteomes" id="UP000235392"/>
    </source>
</evidence>
<feature type="transmembrane region" description="Helical" evidence="7">
    <location>
        <begin position="138"/>
        <end position="162"/>
    </location>
</feature>
<feature type="transmembrane region" description="Helical" evidence="7">
    <location>
        <begin position="99"/>
        <end position="118"/>
    </location>
</feature>
<accession>A0A2N5TYT3</accession>
<evidence type="ECO:0000256" key="3">
    <source>
        <dbReference type="ARBA" id="ARBA00022692"/>
    </source>
</evidence>
<keyword evidence="4 7" id="KW-1133">Transmembrane helix</keyword>
<evidence type="ECO:0000256" key="6">
    <source>
        <dbReference type="SAM" id="MobiDB-lite"/>
    </source>
</evidence>
<keyword evidence="5 7" id="KW-0472">Membrane</keyword>
<dbReference type="Proteomes" id="UP000235392">
    <property type="component" value="Unassembled WGS sequence"/>
</dbReference>
<evidence type="ECO:0000256" key="1">
    <source>
        <dbReference type="ARBA" id="ARBA00004141"/>
    </source>
</evidence>
<gene>
    <name evidence="8" type="ORF">PCASD_15154</name>
</gene>
<feature type="transmembrane region" description="Helical" evidence="7">
    <location>
        <begin position="69"/>
        <end position="92"/>
    </location>
</feature>
<comment type="similarity">
    <text evidence="2">Belongs to the PER33/POM33 family.</text>
</comment>
<evidence type="ECO:0000256" key="4">
    <source>
        <dbReference type="ARBA" id="ARBA00022989"/>
    </source>
</evidence>
<dbReference type="PANTHER" id="PTHR12703">
    <property type="entry name" value="TRANSMEMBRANE PROTEIN 33"/>
    <property type="match status" value="1"/>
</dbReference>